<dbReference type="AlphaFoldDB" id="A0AA86SQ63"/>
<dbReference type="Proteomes" id="UP001189624">
    <property type="component" value="Chromosome 3"/>
</dbReference>
<dbReference type="Gramene" id="rna-AYBTSS11_LOCUS7909">
    <property type="protein sequence ID" value="CAJ1937245.1"/>
    <property type="gene ID" value="gene-AYBTSS11_LOCUS7909"/>
</dbReference>
<evidence type="ECO:0000313" key="1">
    <source>
        <dbReference type="EMBL" id="CAJ1937245.1"/>
    </source>
</evidence>
<dbReference type="EMBL" id="OY731400">
    <property type="protein sequence ID" value="CAJ1937245.1"/>
    <property type="molecule type" value="Genomic_DNA"/>
</dbReference>
<keyword evidence="2" id="KW-1185">Reference proteome</keyword>
<gene>
    <name evidence="1" type="ORF">AYBTSS11_LOCUS7909</name>
</gene>
<sequence length="100" mass="11427">MSGMQVEAMVQCLYSPFVYAEEFVRCTCRRGDDVPLNATQSSKKVRIEFQFLCSKTSILRRRNEDLFYFSITLKVGLIAMSIVKCQISNRNVTSTCVPLD</sequence>
<protein>
    <submittedName>
        <fullName evidence="1">Uncharacterized protein</fullName>
    </submittedName>
</protein>
<proteinExistence type="predicted"/>
<evidence type="ECO:0000313" key="2">
    <source>
        <dbReference type="Proteomes" id="UP001189624"/>
    </source>
</evidence>
<organism evidence="1 2">
    <name type="scientific">Sphenostylis stenocarpa</name>
    <dbReference type="NCBI Taxonomy" id="92480"/>
    <lineage>
        <taxon>Eukaryota</taxon>
        <taxon>Viridiplantae</taxon>
        <taxon>Streptophyta</taxon>
        <taxon>Embryophyta</taxon>
        <taxon>Tracheophyta</taxon>
        <taxon>Spermatophyta</taxon>
        <taxon>Magnoliopsida</taxon>
        <taxon>eudicotyledons</taxon>
        <taxon>Gunneridae</taxon>
        <taxon>Pentapetalae</taxon>
        <taxon>rosids</taxon>
        <taxon>fabids</taxon>
        <taxon>Fabales</taxon>
        <taxon>Fabaceae</taxon>
        <taxon>Papilionoideae</taxon>
        <taxon>50 kb inversion clade</taxon>
        <taxon>NPAAA clade</taxon>
        <taxon>indigoferoid/millettioid clade</taxon>
        <taxon>Phaseoleae</taxon>
        <taxon>Sphenostylis</taxon>
    </lineage>
</organism>
<name>A0AA86SQ63_9FABA</name>
<accession>A0AA86SQ63</accession>
<reference evidence="1" key="1">
    <citation type="submission" date="2023-10" db="EMBL/GenBank/DDBJ databases">
        <authorList>
            <person name="Domelevo Entfellner J.-B."/>
        </authorList>
    </citation>
    <scope>NUCLEOTIDE SEQUENCE</scope>
</reference>